<reference evidence="1" key="1">
    <citation type="submission" date="2022-03" db="EMBL/GenBank/DDBJ databases">
        <title>Brevibacterium spongiae sp. nov., isolated from marine sponge.</title>
        <authorList>
            <person name="Li Z."/>
            <person name="Zhang M."/>
        </authorList>
    </citation>
    <scope>NUCLEOTIDE SEQUENCE</scope>
    <source>
        <strain evidence="1">WHS-Z9</strain>
    </source>
</reference>
<dbReference type="Pfam" id="PF04978">
    <property type="entry name" value="MST"/>
    <property type="match status" value="1"/>
</dbReference>
<sequence length="172" mass="19275">MALPLTDPSITPTERQGLEEFLDYFRQVVRRKADGLTPEQLTHKVASSSLTIGGIVRHLTLVEESWFVEVLQGKDLSDPWASVDWRSEPDWDFDSAAGATAEELLEAHARSCEHSRRILAEVDDLDALTARGDSGGAKFNVRWILIHLIEEYARHAGHADLIREDIDGQTDD</sequence>
<accession>A0ABY5SSL9</accession>
<evidence type="ECO:0000313" key="1">
    <source>
        <dbReference type="EMBL" id="UVI37542.1"/>
    </source>
</evidence>
<dbReference type="Gene3D" id="1.20.120.450">
    <property type="entry name" value="dinb family like domain"/>
    <property type="match status" value="1"/>
</dbReference>
<proteinExistence type="predicted"/>
<evidence type="ECO:0000313" key="2">
    <source>
        <dbReference type="Proteomes" id="UP001064879"/>
    </source>
</evidence>
<organism evidence="1 2">
    <name type="scientific">Brevibacterium spongiae</name>
    <dbReference type="NCBI Taxonomy" id="2909672"/>
    <lineage>
        <taxon>Bacteria</taxon>
        <taxon>Bacillati</taxon>
        <taxon>Actinomycetota</taxon>
        <taxon>Actinomycetes</taxon>
        <taxon>Micrococcales</taxon>
        <taxon>Brevibacteriaceae</taxon>
        <taxon>Brevibacterium</taxon>
    </lineage>
</organism>
<dbReference type="InterPro" id="IPR034660">
    <property type="entry name" value="DinB/YfiT-like"/>
</dbReference>
<dbReference type="EMBL" id="CP093443">
    <property type="protein sequence ID" value="UVI37542.1"/>
    <property type="molecule type" value="Genomic_DNA"/>
</dbReference>
<dbReference type="SUPFAM" id="SSF109854">
    <property type="entry name" value="DinB/YfiT-like putative metalloenzymes"/>
    <property type="match status" value="1"/>
</dbReference>
<dbReference type="InterPro" id="IPR007061">
    <property type="entry name" value="MST-like"/>
</dbReference>
<keyword evidence="2" id="KW-1185">Reference proteome</keyword>
<gene>
    <name evidence="1" type="ORF">L1F31_07805</name>
</gene>
<dbReference type="Proteomes" id="UP001064879">
    <property type="component" value="Chromosome"/>
</dbReference>
<dbReference type="RefSeq" id="WP_265420080.1">
    <property type="nucleotide sequence ID" value="NZ_CP093443.1"/>
</dbReference>
<protein>
    <submittedName>
        <fullName evidence="1">DinB family protein</fullName>
    </submittedName>
</protein>
<name>A0ABY5SSL9_9MICO</name>